<comment type="catalytic activity">
    <reaction evidence="3">
        <text>L-glutaminyl-[protein] + H2O = L-glutamyl-[protein] + NH4(+)</text>
        <dbReference type="Rhea" id="RHEA:16441"/>
        <dbReference type="Rhea" id="RHEA-COMP:10207"/>
        <dbReference type="Rhea" id="RHEA-COMP:10208"/>
        <dbReference type="ChEBI" id="CHEBI:15377"/>
        <dbReference type="ChEBI" id="CHEBI:28938"/>
        <dbReference type="ChEBI" id="CHEBI:29973"/>
        <dbReference type="ChEBI" id="CHEBI:30011"/>
        <dbReference type="EC" id="3.5.1.44"/>
    </reaction>
</comment>
<dbReference type="SUPFAM" id="SSF109604">
    <property type="entry name" value="HD-domain/PDEase-like"/>
    <property type="match status" value="1"/>
</dbReference>
<organism evidence="5 6">
    <name type="scientific">Desulfamplus magnetovallimortis</name>
    <dbReference type="NCBI Taxonomy" id="1246637"/>
    <lineage>
        <taxon>Bacteria</taxon>
        <taxon>Pseudomonadati</taxon>
        <taxon>Thermodesulfobacteriota</taxon>
        <taxon>Desulfobacteria</taxon>
        <taxon>Desulfobacterales</taxon>
        <taxon>Desulfobacteraceae</taxon>
        <taxon>Desulfamplus</taxon>
    </lineage>
</organism>
<comment type="similarity">
    <text evidence="3">Belongs to the CheD family.</text>
</comment>
<dbReference type="Gene3D" id="1.10.3210.10">
    <property type="entry name" value="Hypothetical protein af1432"/>
    <property type="match status" value="1"/>
</dbReference>
<dbReference type="InterPro" id="IPR003607">
    <property type="entry name" value="HD/PDEase_dom"/>
</dbReference>
<gene>
    <name evidence="3 5" type="primary">cheD</name>
    <name evidence="5" type="ORF">MTBBW1_1110004</name>
</gene>
<dbReference type="RefSeq" id="WP_245809373.1">
    <property type="nucleotide sequence ID" value="NZ_LT828546.1"/>
</dbReference>
<dbReference type="Gene3D" id="3.30.1330.200">
    <property type="match status" value="1"/>
</dbReference>
<dbReference type="GO" id="GO:0050568">
    <property type="term" value="F:protein-glutamine glutaminase activity"/>
    <property type="evidence" value="ECO:0007669"/>
    <property type="project" value="UniProtKB-UniRule"/>
</dbReference>
<keyword evidence="6" id="KW-1185">Reference proteome</keyword>
<dbReference type="InterPro" id="IPR011324">
    <property type="entry name" value="Cytotoxic_necrot_fac-like_cat"/>
</dbReference>
<sequence length="445" mass="49105">MNIITEHIPSGSFKAFPKSDRILQAYLGTCVGVALYDKAHNVGGMIHILLPSPPTKNRPENPEKYASTGLPILLQALYDLGATPKTLTATIAGGALVGPLSHQDINLDIGGRSMEIAMKVLENENIFIEKSETGGFFTCTLELNLTNGETSIKPAWNKQIKENTECAVPSRKEILKTIESLTPIPQTALKILRIVQEDNYSIENISSELHKDQVLAARTLQMCNAAMFSGKIKIETLKDALLILGETTLINSVITAAIKNYFSQSETMGYSLCRGGMFFHSLGCAVTSEVIARITKKAEPQTAYTAGLLHDIGKVVLDQYIAHLCPLFFRTLHQHKTDYLTLEKKILGITHCETGGILADEWNFSNSLKEVILHHHNPHKCHDHKHLGSIVYVADLIMSRFNTAYETDKMASGNLESILAYLGLKLKDLPDVVDAIPMHVFKMIV</sequence>
<dbReference type="GO" id="GO:0006935">
    <property type="term" value="P:chemotaxis"/>
    <property type="evidence" value="ECO:0007669"/>
    <property type="project" value="UniProtKB-UniRule"/>
</dbReference>
<dbReference type="EMBL" id="FWEV01000015">
    <property type="protein sequence ID" value="SLM27743.1"/>
    <property type="molecule type" value="Genomic_DNA"/>
</dbReference>
<dbReference type="AlphaFoldDB" id="A0A1W1H5I5"/>
<dbReference type="InterPro" id="IPR038592">
    <property type="entry name" value="CheD-like_sf"/>
</dbReference>
<comment type="function">
    <text evidence="3">Probably deamidates glutamine residues to glutamate on methyl-accepting chemotaxis receptors (MCPs), playing an important role in chemotaxis.</text>
</comment>
<dbReference type="NCBIfam" id="TIGR00277">
    <property type="entry name" value="HDIG"/>
    <property type="match status" value="1"/>
</dbReference>
<dbReference type="Pfam" id="PF08668">
    <property type="entry name" value="HDOD"/>
    <property type="match status" value="1"/>
</dbReference>
<dbReference type="Proteomes" id="UP000191931">
    <property type="component" value="Unassembled WGS sequence"/>
</dbReference>
<evidence type="ECO:0000313" key="5">
    <source>
        <dbReference type="EMBL" id="SLM27743.1"/>
    </source>
</evidence>
<accession>A0A1W1H5I5</accession>
<dbReference type="InterPro" id="IPR013976">
    <property type="entry name" value="HDOD"/>
</dbReference>
<dbReference type="PANTHER" id="PTHR33525">
    <property type="match status" value="1"/>
</dbReference>
<dbReference type="HAMAP" id="MF_01440">
    <property type="entry name" value="CheD"/>
    <property type="match status" value="1"/>
</dbReference>
<evidence type="ECO:0000259" key="4">
    <source>
        <dbReference type="PROSITE" id="PS51833"/>
    </source>
</evidence>
<dbReference type="EC" id="3.5.1.44" evidence="3"/>
<dbReference type="InterPro" id="IPR052340">
    <property type="entry name" value="RNase_Y/CdgJ"/>
</dbReference>
<dbReference type="CDD" id="cd00077">
    <property type="entry name" value="HDc"/>
    <property type="match status" value="1"/>
</dbReference>
<proteinExistence type="inferred from homology"/>
<evidence type="ECO:0000256" key="3">
    <source>
        <dbReference type="HAMAP-Rule" id="MF_01440"/>
    </source>
</evidence>
<dbReference type="InterPro" id="IPR006675">
    <property type="entry name" value="HDIG_dom"/>
</dbReference>
<reference evidence="5 6" key="1">
    <citation type="submission" date="2017-03" db="EMBL/GenBank/DDBJ databases">
        <authorList>
            <person name="Afonso C.L."/>
            <person name="Miller P.J."/>
            <person name="Scott M.A."/>
            <person name="Spackman E."/>
            <person name="Goraichik I."/>
            <person name="Dimitrov K.M."/>
            <person name="Suarez D.L."/>
            <person name="Swayne D.E."/>
        </authorList>
    </citation>
    <scope>NUCLEOTIDE SEQUENCE [LARGE SCALE GENOMIC DNA]</scope>
    <source>
        <strain evidence="5">PRJEB14757</strain>
    </source>
</reference>
<dbReference type="InterPro" id="IPR005659">
    <property type="entry name" value="Chemorcpt_Glu_NH3ase_CheD"/>
</dbReference>
<dbReference type="CDD" id="cd16352">
    <property type="entry name" value="CheD"/>
    <property type="match status" value="1"/>
</dbReference>
<dbReference type="PROSITE" id="PS51833">
    <property type="entry name" value="HDOD"/>
    <property type="match status" value="1"/>
</dbReference>
<evidence type="ECO:0000256" key="1">
    <source>
        <dbReference type="ARBA" id="ARBA00022500"/>
    </source>
</evidence>
<dbReference type="Pfam" id="PF03975">
    <property type="entry name" value="CheD"/>
    <property type="match status" value="1"/>
</dbReference>
<evidence type="ECO:0000313" key="6">
    <source>
        <dbReference type="Proteomes" id="UP000191931"/>
    </source>
</evidence>
<dbReference type="SUPFAM" id="SSF64438">
    <property type="entry name" value="CNF1/YfiH-like putative cysteine hydrolases"/>
    <property type="match status" value="1"/>
</dbReference>
<dbReference type="STRING" id="1246637.MTBBW1_1110004"/>
<protein>
    <recommendedName>
        <fullName evidence="3">Probable chemoreceptor glutamine deamidase CheD</fullName>
        <ecNumber evidence="3">3.5.1.44</ecNumber>
    </recommendedName>
</protein>
<evidence type="ECO:0000256" key="2">
    <source>
        <dbReference type="ARBA" id="ARBA00022801"/>
    </source>
</evidence>
<dbReference type="PANTHER" id="PTHR33525:SF3">
    <property type="entry name" value="RIBONUCLEASE Y"/>
    <property type="match status" value="1"/>
</dbReference>
<keyword evidence="1 3" id="KW-0145">Chemotaxis</keyword>
<feature type="domain" description="HDOD" evidence="4">
    <location>
        <begin position="181"/>
        <end position="378"/>
    </location>
</feature>
<name>A0A1W1H5I5_9BACT</name>
<dbReference type="SMART" id="SM00471">
    <property type="entry name" value="HDc"/>
    <property type="match status" value="1"/>
</dbReference>
<keyword evidence="2 3" id="KW-0378">Hydrolase</keyword>